<organism evidence="1">
    <name type="scientific">uncultured Chloroflexia bacterium</name>
    <dbReference type="NCBI Taxonomy" id="1672391"/>
    <lineage>
        <taxon>Bacteria</taxon>
        <taxon>Bacillati</taxon>
        <taxon>Chloroflexota</taxon>
        <taxon>Chloroflexia</taxon>
        <taxon>environmental samples</taxon>
    </lineage>
</organism>
<dbReference type="AlphaFoldDB" id="A0A6J4HFR9"/>
<name>A0A6J4HFR9_9CHLR</name>
<accession>A0A6J4HFR9</accession>
<sequence>MAGFGEGVRGIEDVKVALLVGNTPGAFSDFVGVKGLSAEVTSDSDEQKGDDEVIMIVQENKSLDITLTSALANLAVLGLLSGVVPVSSGTTPNQVITWKDPAAASTAYVEIVGQGKGRDANNSALRMRILKAQLTGGPNWDFSEGAWLEPELTFTGIGRGSPSYLYEMSAYETKINIA</sequence>
<evidence type="ECO:0008006" key="2">
    <source>
        <dbReference type="Google" id="ProtNLM"/>
    </source>
</evidence>
<gene>
    <name evidence="1" type="ORF">AVDCRST_MAG93-554</name>
</gene>
<proteinExistence type="predicted"/>
<protein>
    <recommendedName>
        <fullName evidence="2">Phage major tail protein</fullName>
    </recommendedName>
</protein>
<reference evidence="1" key="1">
    <citation type="submission" date="2020-02" db="EMBL/GenBank/DDBJ databases">
        <authorList>
            <person name="Meier V. D."/>
        </authorList>
    </citation>
    <scope>NUCLEOTIDE SEQUENCE</scope>
    <source>
        <strain evidence="1">AVDCRST_MAG93</strain>
    </source>
</reference>
<dbReference type="EMBL" id="CADCTR010000180">
    <property type="protein sequence ID" value="CAA9223495.1"/>
    <property type="molecule type" value="Genomic_DNA"/>
</dbReference>
<evidence type="ECO:0000313" key="1">
    <source>
        <dbReference type="EMBL" id="CAA9223495.1"/>
    </source>
</evidence>